<feature type="compositionally biased region" description="Polar residues" evidence="1">
    <location>
        <begin position="67"/>
        <end position="76"/>
    </location>
</feature>
<reference evidence="3" key="3">
    <citation type="submission" date="2015-06" db="UniProtKB">
        <authorList>
            <consortium name="EnsemblMetazoa"/>
        </authorList>
    </citation>
    <scope>IDENTIFICATION</scope>
</reference>
<feature type="region of interest" description="Disordered" evidence="1">
    <location>
        <begin position="99"/>
        <end position="133"/>
    </location>
</feature>
<evidence type="ECO:0000313" key="2">
    <source>
        <dbReference type="EMBL" id="ELU15056.1"/>
    </source>
</evidence>
<reference evidence="4" key="1">
    <citation type="submission" date="2012-12" db="EMBL/GenBank/DDBJ databases">
        <authorList>
            <person name="Hellsten U."/>
            <person name="Grimwood J."/>
            <person name="Chapman J.A."/>
            <person name="Shapiro H."/>
            <person name="Aerts A."/>
            <person name="Otillar R.P."/>
            <person name="Terry A.Y."/>
            <person name="Boore J.L."/>
            <person name="Simakov O."/>
            <person name="Marletaz F."/>
            <person name="Cho S.-J."/>
            <person name="Edsinger-Gonzales E."/>
            <person name="Havlak P."/>
            <person name="Kuo D.-H."/>
            <person name="Larsson T."/>
            <person name="Lv J."/>
            <person name="Arendt D."/>
            <person name="Savage R."/>
            <person name="Osoegawa K."/>
            <person name="de Jong P."/>
            <person name="Lindberg D.R."/>
            <person name="Seaver E.C."/>
            <person name="Weisblat D.A."/>
            <person name="Putnam N.H."/>
            <person name="Grigoriev I.V."/>
            <person name="Rokhsar D.S."/>
        </authorList>
    </citation>
    <scope>NUCLEOTIDE SEQUENCE</scope>
    <source>
        <strain evidence="4">I ESC-2004</strain>
    </source>
</reference>
<dbReference type="EMBL" id="KB294061">
    <property type="protein sequence ID" value="ELU15056.1"/>
    <property type="molecule type" value="Genomic_DNA"/>
</dbReference>
<evidence type="ECO:0000256" key="1">
    <source>
        <dbReference type="SAM" id="MobiDB-lite"/>
    </source>
</evidence>
<feature type="compositionally biased region" description="Basic residues" evidence="1">
    <location>
        <begin position="158"/>
        <end position="169"/>
    </location>
</feature>
<feature type="region of interest" description="Disordered" evidence="1">
    <location>
        <begin position="53"/>
        <end position="76"/>
    </location>
</feature>
<feature type="region of interest" description="Disordered" evidence="1">
    <location>
        <begin position="145"/>
        <end position="173"/>
    </location>
</feature>
<feature type="compositionally biased region" description="Polar residues" evidence="1">
    <location>
        <begin position="145"/>
        <end position="155"/>
    </location>
</feature>
<dbReference type="HOGENOM" id="CLU_811957_0_0_1"/>
<keyword evidence="4" id="KW-1185">Reference proteome</keyword>
<proteinExistence type="predicted"/>
<dbReference type="AlphaFoldDB" id="R7VFH7"/>
<dbReference type="Proteomes" id="UP000014760">
    <property type="component" value="Unassembled WGS sequence"/>
</dbReference>
<name>R7VFH7_CAPTE</name>
<evidence type="ECO:0000313" key="4">
    <source>
        <dbReference type="Proteomes" id="UP000014760"/>
    </source>
</evidence>
<dbReference type="EnsemblMetazoa" id="CapteT192151">
    <property type="protein sequence ID" value="CapteP192151"/>
    <property type="gene ID" value="CapteG192151"/>
</dbReference>
<protein>
    <submittedName>
        <fullName evidence="2 3">Uncharacterized protein</fullName>
    </submittedName>
</protein>
<gene>
    <name evidence="2" type="ORF">CAPTEDRAFT_192151</name>
</gene>
<sequence length="342" mass="36179">MKQVIGDKGLSKQLRRNFCYYSSLNRRAHYCHISYKIPAPVNIQNSLDRKLSSSSSTENVFPGRSGPLTTQRSVADSLQSYSESDFVAGGGTRGNYYAGRKGSSVSAQEKSESATHFGAVPPPHRSSSCPGDQTTDYVAIEQQTTYYSPDSNYEQRQGKTKKGRSHARSGSKQALELSVINESIGTPNKRDSYVDISDETPLFWGSIDKKKKKKKGTKGTKKESAVVGAAAAGGTAAVGVAAHSAGLMASSAAGSCCCVGVVAKSVSVAMFVGVVVTVGYAGYNGVITALHQSVMTTVASTVGLEMTTFDPMTTAYTTFGCPLPVKPTLESLLNDIIAVHPN</sequence>
<reference evidence="2 4" key="2">
    <citation type="journal article" date="2013" name="Nature">
        <title>Insights into bilaterian evolution from three spiralian genomes.</title>
        <authorList>
            <person name="Simakov O."/>
            <person name="Marletaz F."/>
            <person name="Cho S.J."/>
            <person name="Edsinger-Gonzales E."/>
            <person name="Havlak P."/>
            <person name="Hellsten U."/>
            <person name="Kuo D.H."/>
            <person name="Larsson T."/>
            <person name="Lv J."/>
            <person name="Arendt D."/>
            <person name="Savage R."/>
            <person name="Osoegawa K."/>
            <person name="de Jong P."/>
            <person name="Grimwood J."/>
            <person name="Chapman J.A."/>
            <person name="Shapiro H."/>
            <person name="Aerts A."/>
            <person name="Otillar R.P."/>
            <person name="Terry A.Y."/>
            <person name="Boore J.L."/>
            <person name="Grigoriev I.V."/>
            <person name="Lindberg D.R."/>
            <person name="Seaver E.C."/>
            <person name="Weisblat D.A."/>
            <person name="Putnam N.H."/>
            <person name="Rokhsar D.S."/>
        </authorList>
    </citation>
    <scope>NUCLEOTIDE SEQUENCE</scope>
    <source>
        <strain evidence="2 4">I ESC-2004</strain>
    </source>
</reference>
<accession>R7VFH7</accession>
<dbReference type="EMBL" id="AMQN01004646">
    <property type="status" value="NOT_ANNOTATED_CDS"/>
    <property type="molecule type" value="Genomic_DNA"/>
</dbReference>
<organism evidence="2">
    <name type="scientific">Capitella teleta</name>
    <name type="common">Polychaete worm</name>
    <dbReference type="NCBI Taxonomy" id="283909"/>
    <lineage>
        <taxon>Eukaryota</taxon>
        <taxon>Metazoa</taxon>
        <taxon>Spiralia</taxon>
        <taxon>Lophotrochozoa</taxon>
        <taxon>Annelida</taxon>
        <taxon>Polychaeta</taxon>
        <taxon>Sedentaria</taxon>
        <taxon>Scolecida</taxon>
        <taxon>Capitellidae</taxon>
        <taxon>Capitella</taxon>
    </lineage>
</organism>
<evidence type="ECO:0000313" key="3">
    <source>
        <dbReference type="EnsemblMetazoa" id="CapteP192151"/>
    </source>
</evidence>